<proteinExistence type="inferred from homology"/>
<dbReference type="GO" id="GO:0005576">
    <property type="term" value="C:extracellular region"/>
    <property type="evidence" value="ECO:0007669"/>
    <property type="project" value="TreeGrafter"/>
</dbReference>
<dbReference type="WBParaSite" id="HCON_00074520-00001">
    <property type="protein sequence ID" value="HCON_00074520-00001"/>
    <property type="gene ID" value="HCON_00074520"/>
</dbReference>
<dbReference type="OrthoDB" id="443524at2759"/>
<dbReference type="InterPro" id="IPR007000">
    <property type="entry name" value="PLipase_B-like"/>
</dbReference>
<evidence type="ECO:0000256" key="4">
    <source>
        <dbReference type="ARBA" id="ARBA00022963"/>
    </source>
</evidence>
<evidence type="ECO:0000256" key="3">
    <source>
        <dbReference type="ARBA" id="ARBA00022801"/>
    </source>
</evidence>
<evidence type="ECO:0000256" key="1">
    <source>
        <dbReference type="ARBA" id="ARBA00007835"/>
    </source>
</evidence>
<keyword evidence="4 7" id="KW-0442">Lipid degradation</keyword>
<keyword evidence="3 7" id="KW-0378">Hydrolase</keyword>
<keyword evidence="5 7" id="KW-0443">Lipid metabolism</keyword>
<comment type="similarity">
    <text evidence="1 7">Belongs to the phospholipase B-like family.</text>
</comment>
<evidence type="ECO:0000256" key="5">
    <source>
        <dbReference type="ARBA" id="ARBA00023098"/>
    </source>
</evidence>
<evidence type="ECO:0000256" key="7">
    <source>
        <dbReference type="RuleBase" id="RU364138"/>
    </source>
</evidence>
<dbReference type="GO" id="GO:0009395">
    <property type="term" value="P:phospholipid catabolic process"/>
    <property type="evidence" value="ECO:0007669"/>
    <property type="project" value="TreeGrafter"/>
</dbReference>
<protein>
    <recommendedName>
        <fullName evidence="7">Phospholipase B-like</fullName>
        <ecNumber evidence="7">3.1.1.-</ecNumber>
    </recommendedName>
</protein>
<dbReference type="PANTHER" id="PTHR12370">
    <property type="entry name" value="PHOSPHOLIPASE B-RELATED"/>
    <property type="match status" value="1"/>
</dbReference>
<name>A0A7I5E8X6_HAECO</name>
<sequence>MVVGLGLGRNGKATRELIKLHLANVVDGLCEDAEQFCEDLNDFLLENYLWMQDNIASYPEDRYWIQVNLTLNQVIGMIDGYDGKVGRRLSAKEIVAHPVYLLQLVGDMEDLATKFKKPETPRSLLAGTGHCSALIKLLPDLSDIYFSHVTWESYSTMLRAQKKYTFSTNDPGRSYSFSGYPGVITSNDDFVLTSARLAILETTIGNNNDRLLRYITPKTIMCWIRTQVAHRTSSTGLQWAKTFSKFNSGTYNNQWNILDYKLFKRGRFDQPSSGLLHVLEQIPNHTAHADLTHVLLRNTYWPSYNTPYFPKIFKWADNDKLVKKYGDWYTYDKTPRALIFRRDHNDVVDMESMIKLMRSNDYTKDPLAKCECDPPYSAENAISCRSDLNPANGTYPFASLGFRDHGSTDVKVTNSRMIGSLMFTAIAGPTHDPTPVFDWSNTALPDYIPHHGQPIRWEFEPVTHRWSNSLYETQTFSDAAQDFS</sequence>
<evidence type="ECO:0000313" key="9">
    <source>
        <dbReference type="WBParaSite" id="HCON_00074520-00001"/>
    </source>
</evidence>
<evidence type="ECO:0000256" key="6">
    <source>
        <dbReference type="ARBA" id="ARBA00023180"/>
    </source>
</evidence>
<dbReference type="PANTHER" id="PTHR12370:SF3">
    <property type="entry name" value="PHOSPHOLIPASE B-LIKE 2-RELATED"/>
    <property type="match status" value="1"/>
</dbReference>
<keyword evidence="2" id="KW-0732">Signal</keyword>
<accession>A0A7I5E8X6</accession>
<comment type="function">
    <text evidence="7">Putative phospholipase.</text>
</comment>
<dbReference type="Pfam" id="PF04916">
    <property type="entry name" value="Phospholip_B"/>
    <property type="match status" value="1"/>
</dbReference>
<dbReference type="EC" id="3.1.1.-" evidence="7"/>
<keyword evidence="6" id="KW-0325">Glycoprotein</keyword>
<dbReference type="Proteomes" id="UP000025227">
    <property type="component" value="Unplaced"/>
</dbReference>
<reference evidence="9" key="1">
    <citation type="submission" date="2020-12" db="UniProtKB">
        <authorList>
            <consortium name="WormBaseParasite"/>
        </authorList>
    </citation>
    <scope>IDENTIFICATION</scope>
    <source>
        <strain evidence="9">MHco3</strain>
    </source>
</reference>
<dbReference type="AlphaFoldDB" id="A0A7I5E8X6"/>
<organism evidence="8 9">
    <name type="scientific">Haemonchus contortus</name>
    <name type="common">Barber pole worm</name>
    <dbReference type="NCBI Taxonomy" id="6289"/>
    <lineage>
        <taxon>Eukaryota</taxon>
        <taxon>Metazoa</taxon>
        <taxon>Ecdysozoa</taxon>
        <taxon>Nematoda</taxon>
        <taxon>Chromadorea</taxon>
        <taxon>Rhabditida</taxon>
        <taxon>Rhabditina</taxon>
        <taxon>Rhabditomorpha</taxon>
        <taxon>Strongyloidea</taxon>
        <taxon>Trichostrongylidae</taxon>
        <taxon>Haemonchus</taxon>
    </lineage>
</organism>
<keyword evidence="8" id="KW-1185">Reference proteome</keyword>
<evidence type="ECO:0000256" key="2">
    <source>
        <dbReference type="ARBA" id="ARBA00022729"/>
    </source>
</evidence>
<evidence type="ECO:0000313" key="8">
    <source>
        <dbReference type="Proteomes" id="UP000025227"/>
    </source>
</evidence>
<dbReference type="Gene3D" id="3.60.60.30">
    <property type="match status" value="1"/>
</dbReference>
<dbReference type="GO" id="GO:0004620">
    <property type="term" value="F:phospholipase activity"/>
    <property type="evidence" value="ECO:0007669"/>
    <property type="project" value="InterPro"/>
</dbReference>